<dbReference type="GO" id="GO:0008017">
    <property type="term" value="F:microtubule binding"/>
    <property type="evidence" value="ECO:0007669"/>
    <property type="project" value="InterPro"/>
</dbReference>
<feature type="domain" description="Calponin-homology (CH)" evidence="1">
    <location>
        <begin position="12"/>
        <end position="90"/>
    </location>
</feature>
<dbReference type="EMBL" id="CAJNNW010026895">
    <property type="protein sequence ID" value="CAE8688454.1"/>
    <property type="molecule type" value="Genomic_DNA"/>
</dbReference>
<dbReference type="Gene3D" id="1.10.418.10">
    <property type="entry name" value="Calponin-like domain"/>
    <property type="match status" value="1"/>
</dbReference>
<reference evidence="2" key="1">
    <citation type="submission" date="2021-02" db="EMBL/GenBank/DDBJ databases">
        <authorList>
            <person name="Dougan E. K."/>
            <person name="Rhodes N."/>
            <person name="Thang M."/>
            <person name="Chan C."/>
        </authorList>
    </citation>
    <scope>NUCLEOTIDE SEQUENCE</scope>
</reference>
<accession>A0A813JXL5</accession>
<dbReference type="AlphaFoldDB" id="A0A813JXL5"/>
<evidence type="ECO:0000313" key="2">
    <source>
        <dbReference type="EMBL" id="CAE8688454.1"/>
    </source>
</evidence>
<dbReference type="Proteomes" id="UP000626109">
    <property type="component" value="Unassembled WGS sequence"/>
</dbReference>
<dbReference type="InterPro" id="IPR036872">
    <property type="entry name" value="CH_dom_sf"/>
</dbReference>
<dbReference type="InterPro" id="IPR027328">
    <property type="entry name" value="MAPRE"/>
</dbReference>
<name>A0A813JXL5_POLGL</name>
<dbReference type="InterPro" id="IPR001715">
    <property type="entry name" value="CH_dom"/>
</dbReference>
<dbReference type="PANTHER" id="PTHR10623">
    <property type="entry name" value="MICROTUBULE-ASSOCIATED PROTEIN RP/EB FAMILY MEMBER"/>
    <property type="match status" value="1"/>
</dbReference>
<evidence type="ECO:0000259" key="1">
    <source>
        <dbReference type="PROSITE" id="PS50021"/>
    </source>
</evidence>
<proteinExistence type="predicted"/>
<feature type="non-terminal residue" evidence="2">
    <location>
        <position position="1"/>
    </location>
</feature>
<protein>
    <recommendedName>
        <fullName evidence="1">Calponin-homology (CH) domain-containing protein</fullName>
    </recommendedName>
</protein>
<sequence>MSNIGRMDGAFFVSRTELLQWLNSTLQLNISKVEQCSNGAIYCQIIDACHPGAVAIRKVNWAARDEHQCVPNYKVLQQAFDQVGIQRHIE</sequence>
<comment type="caution">
    <text evidence="2">The sequence shown here is derived from an EMBL/GenBank/DDBJ whole genome shotgun (WGS) entry which is preliminary data.</text>
</comment>
<gene>
    <name evidence="2" type="ORF">PGLA2088_LOCUS25925</name>
</gene>
<organism evidence="2 3">
    <name type="scientific">Polarella glacialis</name>
    <name type="common">Dinoflagellate</name>
    <dbReference type="NCBI Taxonomy" id="89957"/>
    <lineage>
        <taxon>Eukaryota</taxon>
        <taxon>Sar</taxon>
        <taxon>Alveolata</taxon>
        <taxon>Dinophyceae</taxon>
        <taxon>Suessiales</taxon>
        <taxon>Suessiaceae</taxon>
        <taxon>Polarella</taxon>
    </lineage>
</organism>
<evidence type="ECO:0000313" key="3">
    <source>
        <dbReference type="Proteomes" id="UP000626109"/>
    </source>
</evidence>
<dbReference type="Pfam" id="PF00307">
    <property type="entry name" value="CH"/>
    <property type="match status" value="1"/>
</dbReference>
<dbReference type="PROSITE" id="PS50021">
    <property type="entry name" value="CH"/>
    <property type="match status" value="1"/>
</dbReference>
<dbReference type="SUPFAM" id="SSF47576">
    <property type="entry name" value="Calponin-homology domain, CH-domain"/>
    <property type="match status" value="1"/>
</dbReference>